<reference evidence="2" key="2">
    <citation type="submission" date="2023-07" db="EMBL/GenBank/DDBJ databases">
        <authorList>
            <person name="Shen H."/>
        </authorList>
    </citation>
    <scope>NUCLEOTIDE SEQUENCE</scope>
    <source>
        <strain evidence="2">TNR-22</strain>
    </source>
</reference>
<dbReference type="GO" id="GO:0032259">
    <property type="term" value="P:methylation"/>
    <property type="evidence" value="ECO:0007669"/>
    <property type="project" value="UniProtKB-KW"/>
</dbReference>
<sequence>MAKRNLSSGDPTADRRADYAAMLAEGGEHAAAAELLGQALELVPGWAAGWFLQGSYLEKAGAQEDAIAAYRKVVALAPDDLFGASLKLASLGAGSVPALPPSAYVEGLFDDYADRFDTALVERLGYTVPEKLSVLVIEQAGETVRFGTVVDLGCGTGLFAAAFADHAARFEGYDLSQAMLAKARSKGLYTHLGQADLSKEPAASGLFEGSPEARADLVAAADVMMYLGDLEAAFANAAALLNAAGLFAFSVEKARADTGYELRESLRYAHSADHVAKVLNANGMHIIRQSETTIRMDAGQPIIGLLFIAMKS</sequence>
<dbReference type="SUPFAM" id="SSF53335">
    <property type="entry name" value="S-adenosyl-L-methionine-dependent methyltransferases"/>
    <property type="match status" value="1"/>
</dbReference>
<proteinExistence type="predicted"/>
<dbReference type="GO" id="GO:0008168">
    <property type="term" value="F:methyltransferase activity"/>
    <property type="evidence" value="ECO:0007669"/>
    <property type="project" value="UniProtKB-KW"/>
</dbReference>
<dbReference type="RefSeq" id="WP_304376499.1">
    <property type="nucleotide sequence ID" value="NZ_JAUOZU010000007.1"/>
</dbReference>
<evidence type="ECO:0000313" key="2">
    <source>
        <dbReference type="EMBL" id="MDO6964597.1"/>
    </source>
</evidence>
<evidence type="ECO:0000313" key="3">
    <source>
        <dbReference type="Proteomes" id="UP001174932"/>
    </source>
</evidence>
<feature type="repeat" description="TPR" evidence="1">
    <location>
        <begin position="47"/>
        <end position="80"/>
    </location>
</feature>
<organism evidence="2 3">
    <name type="scientific">Rhizobium alvei</name>
    <dbReference type="NCBI Taxonomy" id="1132659"/>
    <lineage>
        <taxon>Bacteria</taxon>
        <taxon>Pseudomonadati</taxon>
        <taxon>Pseudomonadota</taxon>
        <taxon>Alphaproteobacteria</taxon>
        <taxon>Hyphomicrobiales</taxon>
        <taxon>Rhizobiaceae</taxon>
        <taxon>Rhizobium/Agrobacterium group</taxon>
        <taxon>Rhizobium</taxon>
    </lineage>
</organism>
<accession>A0ABT8YMX0</accession>
<dbReference type="EMBL" id="JAUOZU010000007">
    <property type="protein sequence ID" value="MDO6964597.1"/>
    <property type="molecule type" value="Genomic_DNA"/>
</dbReference>
<dbReference type="InterPro" id="IPR011990">
    <property type="entry name" value="TPR-like_helical_dom_sf"/>
</dbReference>
<dbReference type="Pfam" id="PF13489">
    <property type="entry name" value="Methyltransf_23"/>
    <property type="match status" value="1"/>
</dbReference>
<gene>
    <name evidence="2" type="ORF">Q4481_11575</name>
</gene>
<comment type="caution">
    <text evidence="2">The sequence shown here is derived from an EMBL/GenBank/DDBJ whole genome shotgun (WGS) entry which is preliminary data.</text>
</comment>
<reference evidence="2" key="1">
    <citation type="journal article" date="2015" name="Int. J. Syst. Evol. Microbiol.">
        <title>Rhizobium alvei sp. nov., isolated from a freshwater river.</title>
        <authorList>
            <person name="Sheu S.Y."/>
            <person name="Huang H.W."/>
            <person name="Young C.C."/>
            <person name="Chen W.M."/>
        </authorList>
    </citation>
    <scope>NUCLEOTIDE SEQUENCE</scope>
    <source>
        <strain evidence="2">TNR-22</strain>
    </source>
</reference>
<protein>
    <submittedName>
        <fullName evidence="2">Methyltransferase domain-containing protein</fullName>
    </submittedName>
</protein>
<keyword evidence="2" id="KW-0489">Methyltransferase</keyword>
<dbReference type="Gene3D" id="3.40.50.150">
    <property type="entry name" value="Vaccinia Virus protein VP39"/>
    <property type="match status" value="1"/>
</dbReference>
<keyword evidence="2" id="KW-0808">Transferase</keyword>
<dbReference type="InterPro" id="IPR029063">
    <property type="entry name" value="SAM-dependent_MTases_sf"/>
</dbReference>
<dbReference type="PANTHER" id="PTHR43861">
    <property type="entry name" value="TRANS-ACONITATE 2-METHYLTRANSFERASE-RELATED"/>
    <property type="match status" value="1"/>
</dbReference>
<evidence type="ECO:0000256" key="1">
    <source>
        <dbReference type="PROSITE-ProRule" id="PRU00339"/>
    </source>
</evidence>
<dbReference type="SUPFAM" id="SSF48452">
    <property type="entry name" value="TPR-like"/>
    <property type="match status" value="1"/>
</dbReference>
<name>A0ABT8YMX0_9HYPH</name>
<dbReference type="PROSITE" id="PS50005">
    <property type="entry name" value="TPR"/>
    <property type="match status" value="1"/>
</dbReference>
<dbReference type="Gene3D" id="1.25.40.10">
    <property type="entry name" value="Tetratricopeptide repeat domain"/>
    <property type="match status" value="1"/>
</dbReference>
<keyword evidence="3" id="KW-1185">Reference proteome</keyword>
<keyword evidence="1" id="KW-0802">TPR repeat</keyword>
<dbReference type="InterPro" id="IPR019734">
    <property type="entry name" value="TPR_rpt"/>
</dbReference>
<dbReference type="Proteomes" id="UP001174932">
    <property type="component" value="Unassembled WGS sequence"/>
</dbReference>
<dbReference type="PANTHER" id="PTHR43861:SF1">
    <property type="entry name" value="TRANS-ACONITATE 2-METHYLTRANSFERASE"/>
    <property type="match status" value="1"/>
</dbReference>